<dbReference type="SUPFAM" id="SSF55347">
    <property type="entry name" value="Glyceraldehyde-3-phosphate dehydrogenase-like, C-terminal domain"/>
    <property type="match status" value="1"/>
</dbReference>
<evidence type="ECO:0000256" key="8">
    <source>
        <dbReference type="ARBA" id="ARBA00023002"/>
    </source>
</evidence>
<dbReference type="SUPFAM" id="SSF51735">
    <property type="entry name" value="NAD(P)-binding Rossmann-fold domains"/>
    <property type="match status" value="1"/>
</dbReference>
<keyword evidence="8 10" id="KW-0560">Oxidoreductase</keyword>
<evidence type="ECO:0000256" key="9">
    <source>
        <dbReference type="ARBA" id="ARBA00023167"/>
    </source>
</evidence>
<feature type="domain" description="Homoserine dehydrogenase catalytic" evidence="12">
    <location>
        <begin position="133"/>
        <end position="311"/>
    </location>
</feature>
<comment type="similarity">
    <text evidence="3 11">Belongs to the homoserine dehydrogenase family.</text>
</comment>
<dbReference type="RefSeq" id="WP_236337776.1">
    <property type="nucleotide sequence ID" value="NZ_JAKIJS010000001.1"/>
</dbReference>
<dbReference type="GO" id="GO:0004412">
    <property type="term" value="F:homoserine dehydrogenase activity"/>
    <property type="evidence" value="ECO:0007669"/>
    <property type="project" value="UniProtKB-EC"/>
</dbReference>
<evidence type="ECO:0000256" key="6">
    <source>
        <dbReference type="ARBA" id="ARBA00022605"/>
    </source>
</evidence>
<dbReference type="PROSITE" id="PS01042">
    <property type="entry name" value="HOMOSER_DHGENASE"/>
    <property type="match status" value="1"/>
</dbReference>
<name>A0ABS9GYS3_9BACL</name>
<evidence type="ECO:0000313" key="15">
    <source>
        <dbReference type="Proteomes" id="UP001649381"/>
    </source>
</evidence>
<dbReference type="PANTHER" id="PTHR43331:SF1">
    <property type="entry name" value="HOMOSERINE DEHYDROGENASE"/>
    <property type="match status" value="1"/>
</dbReference>
<evidence type="ECO:0000259" key="12">
    <source>
        <dbReference type="Pfam" id="PF00742"/>
    </source>
</evidence>
<reference evidence="14 15" key="1">
    <citation type="submission" date="2022-01" db="EMBL/GenBank/DDBJ databases">
        <title>Alkalihalobacillus sp. EGI L200015, a novel bacterium isolated from a salt lake sediment.</title>
        <authorList>
            <person name="Gao L."/>
            <person name="Fang B.-Z."/>
            <person name="Li W.-J."/>
        </authorList>
    </citation>
    <scope>NUCLEOTIDE SEQUENCE [LARGE SCALE GENOMIC DNA]</scope>
    <source>
        <strain evidence="14 15">KCTC 12718</strain>
    </source>
</reference>
<sequence length="408" mass="44868">MNVALLGFGTVGSGVYEIIEKQQERFRALLGREVEVVAILIQDKTKPRVVENGVLVTSDFEEIITLHDVDVVVEAIVGVEPGYTYLRRAIEKGCHVVTANKELFAHKGFELKALAAEHNVNVSFEAAVAGGIPIIGTLKQLLHVNQVLKIEAILNGTSNYILSEIREKERSFVDALNGAKEAGYAEADPTNDVDGFDAFFKIVILAELLYGIRLEWGEIKQKGIRDITLEDIQLTESLGFRLKHIASLEWEDGRLKIGVEPKVVTPDHQLYAVDGVDNAVVINGDLVGELKLQGPGAGKYPTASAVVEDLVNVFSSIQDPVLPKDVQLEKSERTLVHPWLLISQTSVPVVGEVSLDQRIQQNGQLYSVKVVRTTRTEIDRLQLEYKELKAYQISGGTVPELTKASITA</sequence>
<evidence type="ECO:0000256" key="2">
    <source>
        <dbReference type="ARBA" id="ARBA00005062"/>
    </source>
</evidence>
<protein>
    <recommendedName>
        <fullName evidence="5 10">Homoserine dehydrogenase</fullName>
        <ecNumber evidence="4 10">1.1.1.3</ecNumber>
    </recommendedName>
</protein>
<comment type="catalytic activity">
    <reaction evidence="10">
        <text>L-homoserine + NADP(+) = L-aspartate 4-semialdehyde + NADPH + H(+)</text>
        <dbReference type="Rhea" id="RHEA:15761"/>
        <dbReference type="ChEBI" id="CHEBI:15378"/>
        <dbReference type="ChEBI" id="CHEBI:57476"/>
        <dbReference type="ChEBI" id="CHEBI:57783"/>
        <dbReference type="ChEBI" id="CHEBI:58349"/>
        <dbReference type="ChEBI" id="CHEBI:537519"/>
        <dbReference type="EC" id="1.1.1.3"/>
    </reaction>
</comment>
<evidence type="ECO:0000256" key="1">
    <source>
        <dbReference type="ARBA" id="ARBA00005056"/>
    </source>
</evidence>
<dbReference type="Proteomes" id="UP001649381">
    <property type="component" value="Unassembled WGS sequence"/>
</dbReference>
<gene>
    <name evidence="14" type="ORF">L2716_02795</name>
</gene>
<organism evidence="14 15">
    <name type="scientific">Pseudalkalibacillus berkeleyi</name>
    <dbReference type="NCBI Taxonomy" id="1069813"/>
    <lineage>
        <taxon>Bacteria</taxon>
        <taxon>Bacillati</taxon>
        <taxon>Bacillota</taxon>
        <taxon>Bacilli</taxon>
        <taxon>Bacillales</taxon>
        <taxon>Fictibacillaceae</taxon>
        <taxon>Pseudalkalibacillus</taxon>
    </lineage>
</organism>
<accession>A0ABS9GYS3</accession>
<keyword evidence="7 10" id="KW-0791">Threonine biosynthesis</keyword>
<keyword evidence="10" id="KW-0521">NADP</keyword>
<evidence type="ECO:0000313" key="14">
    <source>
        <dbReference type="EMBL" id="MCF6136643.1"/>
    </source>
</evidence>
<evidence type="ECO:0000259" key="13">
    <source>
        <dbReference type="Pfam" id="PF03447"/>
    </source>
</evidence>
<dbReference type="Pfam" id="PF03447">
    <property type="entry name" value="NAD_binding_3"/>
    <property type="match status" value="1"/>
</dbReference>
<comment type="caution">
    <text evidence="14">The sequence shown here is derived from an EMBL/GenBank/DDBJ whole genome shotgun (WGS) entry which is preliminary data.</text>
</comment>
<evidence type="ECO:0000256" key="5">
    <source>
        <dbReference type="ARBA" id="ARBA00013376"/>
    </source>
</evidence>
<comment type="pathway">
    <text evidence="2 10">Amino-acid biosynthesis; L-methionine biosynthesis via de novo pathway; L-homoserine from L-aspartate: step 3/3.</text>
</comment>
<dbReference type="Pfam" id="PF00742">
    <property type="entry name" value="Homoserine_dh"/>
    <property type="match status" value="1"/>
</dbReference>
<dbReference type="EC" id="1.1.1.3" evidence="4 10"/>
<evidence type="ECO:0000256" key="4">
    <source>
        <dbReference type="ARBA" id="ARBA00013213"/>
    </source>
</evidence>
<proteinExistence type="inferred from homology"/>
<dbReference type="PANTHER" id="PTHR43331">
    <property type="entry name" value="HOMOSERINE DEHYDROGENASE"/>
    <property type="match status" value="1"/>
</dbReference>
<feature type="domain" description="Aspartate/homoserine dehydrogenase NAD-binding" evidence="13">
    <location>
        <begin position="7"/>
        <end position="125"/>
    </location>
</feature>
<evidence type="ECO:0000256" key="7">
    <source>
        <dbReference type="ARBA" id="ARBA00022697"/>
    </source>
</evidence>
<dbReference type="Gene3D" id="3.40.50.720">
    <property type="entry name" value="NAD(P)-binding Rossmann-like Domain"/>
    <property type="match status" value="1"/>
</dbReference>
<dbReference type="InterPro" id="IPR019811">
    <property type="entry name" value="HDH_CS"/>
</dbReference>
<dbReference type="InterPro" id="IPR036291">
    <property type="entry name" value="NAD(P)-bd_dom_sf"/>
</dbReference>
<evidence type="ECO:0000256" key="11">
    <source>
        <dbReference type="RuleBase" id="RU004171"/>
    </source>
</evidence>
<evidence type="ECO:0000256" key="10">
    <source>
        <dbReference type="RuleBase" id="RU000579"/>
    </source>
</evidence>
<dbReference type="Gene3D" id="3.30.360.10">
    <property type="entry name" value="Dihydrodipicolinate Reductase, domain 2"/>
    <property type="match status" value="1"/>
</dbReference>
<dbReference type="InterPro" id="IPR001342">
    <property type="entry name" value="HDH_cat"/>
</dbReference>
<dbReference type="InterPro" id="IPR005106">
    <property type="entry name" value="Asp/hSer_DH_NAD-bd"/>
</dbReference>
<evidence type="ECO:0000256" key="3">
    <source>
        <dbReference type="ARBA" id="ARBA00006753"/>
    </source>
</evidence>
<dbReference type="NCBIfam" id="NF004976">
    <property type="entry name" value="PRK06349.1"/>
    <property type="match status" value="1"/>
</dbReference>
<keyword evidence="6 10" id="KW-0028">Amino-acid biosynthesis</keyword>
<keyword evidence="15" id="KW-1185">Reference proteome</keyword>
<dbReference type="EMBL" id="JAKIJS010000001">
    <property type="protein sequence ID" value="MCF6136643.1"/>
    <property type="molecule type" value="Genomic_DNA"/>
</dbReference>
<keyword evidence="9 10" id="KW-0486">Methionine biosynthesis</keyword>
<comment type="pathway">
    <text evidence="1 10">Amino-acid biosynthesis; L-threonine biosynthesis; L-threonine from L-aspartate: step 3/5.</text>
</comment>